<evidence type="ECO:0000313" key="1">
    <source>
        <dbReference type="EMBL" id="DAD96114.1"/>
    </source>
</evidence>
<organism evidence="1">
    <name type="scientific">Myoviridae sp. ct2th6</name>
    <dbReference type="NCBI Taxonomy" id="2826606"/>
    <lineage>
        <taxon>Viruses</taxon>
        <taxon>Duplodnaviria</taxon>
        <taxon>Heunggongvirae</taxon>
        <taxon>Uroviricota</taxon>
        <taxon>Caudoviricetes</taxon>
    </lineage>
</organism>
<proteinExistence type="predicted"/>
<dbReference type="EMBL" id="BK015209">
    <property type="protein sequence ID" value="DAD96114.1"/>
    <property type="molecule type" value="Genomic_DNA"/>
</dbReference>
<reference evidence="1" key="1">
    <citation type="journal article" date="2021" name="Proc. Natl. Acad. Sci. U.S.A.">
        <title>A Catalog of Tens of Thousands of Viruses from Human Metagenomes Reveals Hidden Associations with Chronic Diseases.</title>
        <authorList>
            <person name="Tisza M.J."/>
            <person name="Buck C.B."/>
        </authorList>
    </citation>
    <scope>NUCLEOTIDE SEQUENCE</scope>
    <source>
        <strain evidence="1">Ct2th6</strain>
    </source>
</reference>
<sequence length="168" mass="16724">MSKSVKINGATYENVPKVSIPLAQGEGNADFYDTSADTADAAHILTGKTAHSATGPVTGSMPNNGAVTGTISAKGGKYIVPAGYHNGAGTVIIDAVEQDKLISGNIKAGVTVLGVSGSSSVVETKDGTATAGEIIKGKTAYVNGSKITGALSSISVTQDAITKALTIK</sequence>
<name>A0A8S5NPB2_9CAUD</name>
<accession>A0A8S5NPB2</accession>
<protein>
    <submittedName>
        <fullName evidence="1">Tail protein</fullName>
    </submittedName>
</protein>